<dbReference type="Proteomes" id="UP000526734">
    <property type="component" value="Unassembled WGS sequence"/>
</dbReference>
<dbReference type="Gene3D" id="1.10.10.10">
    <property type="entry name" value="Winged helix-like DNA-binding domain superfamily/Winged helix DNA-binding domain"/>
    <property type="match status" value="1"/>
</dbReference>
<dbReference type="GO" id="GO:0006950">
    <property type="term" value="P:response to stress"/>
    <property type="evidence" value="ECO:0007669"/>
    <property type="project" value="TreeGrafter"/>
</dbReference>
<protein>
    <submittedName>
        <fullName evidence="5">MarR family transcriptional regulator</fullName>
    </submittedName>
</protein>
<gene>
    <name evidence="5" type="ORF">H4281_28315</name>
</gene>
<evidence type="ECO:0000313" key="5">
    <source>
        <dbReference type="EMBL" id="MBB1157069.1"/>
    </source>
</evidence>
<evidence type="ECO:0000259" key="4">
    <source>
        <dbReference type="PROSITE" id="PS50995"/>
    </source>
</evidence>
<keyword evidence="2" id="KW-0238">DNA-binding</keyword>
<dbReference type="InterPro" id="IPR036390">
    <property type="entry name" value="WH_DNA-bd_sf"/>
</dbReference>
<reference evidence="5 6" key="1">
    <citation type="submission" date="2020-08" db="EMBL/GenBank/DDBJ databases">
        <title>Amycolatopsis sp. nov. DR6-1 isolated from Dendrobium heterocarpum.</title>
        <authorList>
            <person name="Tedsree N."/>
            <person name="Kuncharoen N."/>
            <person name="Likhitwitayawuid K."/>
            <person name="Tanasupawat S."/>
        </authorList>
    </citation>
    <scope>NUCLEOTIDE SEQUENCE [LARGE SCALE GENOMIC DNA]</scope>
    <source>
        <strain evidence="5 6">DR6-1</strain>
    </source>
</reference>
<dbReference type="PROSITE" id="PS50995">
    <property type="entry name" value="HTH_MARR_2"/>
    <property type="match status" value="1"/>
</dbReference>
<dbReference type="InterPro" id="IPR000835">
    <property type="entry name" value="HTH_MarR-typ"/>
</dbReference>
<dbReference type="GO" id="GO:0003700">
    <property type="term" value="F:DNA-binding transcription factor activity"/>
    <property type="evidence" value="ECO:0007669"/>
    <property type="project" value="InterPro"/>
</dbReference>
<evidence type="ECO:0000313" key="6">
    <source>
        <dbReference type="Proteomes" id="UP000526734"/>
    </source>
</evidence>
<dbReference type="SUPFAM" id="SSF46785">
    <property type="entry name" value="Winged helix' DNA-binding domain"/>
    <property type="match status" value="1"/>
</dbReference>
<keyword evidence="1" id="KW-0805">Transcription regulation</keyword>
<name>A0A7W3W1R7_9PSEU</name>
<dbReference type="EMBL" id="JACGZW010000010">
    <property type="protein sequence ID" value="MBB1157069.1"/>
    <property type="molecule type" value="Genomic_DNA"/>
</dbReference>
<dbReference type="PANTHER" id="PTHR33164">
    <property type="entry name" value="TRANSCRIPTIONAL REGULATOR, MARR FAMILY"/>
    <property type="match status" value="1"/>
</dbReference>
<dbReference type="AlphaFoldDB" id="A0A7W3W1R7"/>
<evidence type="ECO:0000256" key="2">
    <source>
        <dbReference type="ARBA" id="ARBA00023125"/>
    </source>
</evidence>
<organism evidence="5 6">
    <name type="scientific">Amycolatopsis dendrobii</name>
    <dbReference type="NCBI Taxonomy" id="2760662"/>
    <lineage>
        <taxon>Bacteria</taxon>
        <taxon>Bacillati</taxon>
        <taxon>Actinomycetota</taxon>
        <taxon>Actinomycetes</taxon>
        <taxon>Pseudonocardiales</taxon>
        <taxon>Pseudonocardiaceae</taxon>
        <taxon>Amycolatopsis</taxon>
    </lineage>
</organism>
<keyword evidence="6" id="KW-1185">Reference proteome</keyword>
<dbReference type="SMART" id="SM00347">
    <property type="entry name" value="HTH_MARR"/>
    <property type="match status" value="1"/>
</dbReference>
<dbReference type="PANTHER" id="PTHR33164:SF64">
    <property type="entry name" value="TRANSCRIPTIONAL REGULATOR SLYA"/>
    <property type="match status" value="1"/>
</dbReference>
<accession>A0A7W3W1R7</accession>
<evidence type="ECO:0000256" key="1">
    <source>
        <dbReference type="ARBA" id="ARBA00023015"/>
    </source>
</evidence>
<feature type="domain" description="HTH marR-type" evidence="4">
    <location>
        <begin position="22"/>
        <end position="149"/>
    </location>
</feature>
<keyword evidence="3" id="KW-0804">Transcription</keyword>
<evidence type="ECO:0000256" key="3">
    <source>
        <dbReference type="ARBA" id="ARBA00023163"/>
    </source>
</evidence>
<comment type="caution">
    <text evidence="5">The sequence shown here is derived from an EMBL/GenBank/DDBJ whole genome shotgun (WGS) entry which is preliminary data.</text>
</comment>
<dbReference type="InterPro" id="IPR036388">
    <property type="entry name" value="WH-like_DNA-bd_sf"/>
</dbReference>
<dbReference type="GO" id="GO:0003677">
    <property type="term" value="F:DNA binding"/>
    <property type="evidence" value="ECO:0007669"/>
    <property type="project" value="UniProtKB-KW"/>
</dbReference>
<proteinExistence type="predicted"/>
<dbReference type="Pfam" id="PF12802">
    <property type="entry name" value="MarR_2"/>
    <property type="match status" value="1"/>
</dbReference>
<dbReference type="InterPro" id="IPR039422">
    <property type="entry name" value="MarR/SlyA-like"/>
</dbReference>
<sequence length="149" mass="16146">MRRHLRKGGTRAGAMRQAQAAEASLIRALTRTARAVTLRIEPLLKTEGLTLDGWLVLDALVAGDGLTMTELAGRTLVTGPTLTRVVDRLVTTAAAYREVDAEDRRRVRVYLAPRGRSAYQRASAKLAELEEELDPGGEVLAKLVSVDPG</sequence>